<dbReference type="GO" id="GO:0005634">
    <property type="term" value="C:nucleus"/>
    <property type="evidence" value="ECO:0000318"/>
    <property type="project" value="GO_Central"/>
</dbReference>
<keyword evidence="1" id="KW-0805">Transcription regulation</keyword>
<accession>D8RA65</accession>
<dbReference type="GO" id="GO:0006355">
    <property type="term" value="P:regulation of DNA-templated transcription"/>
    <property type="evidence" value="ECO:0000318"/>
    <property type="project" value="GO_Central"/>
</dbReference>
<dbReference type="HOGENOM" id="CLU_011924_0_1_1"/>
<keyword evidence="4" id="KW-1185">Reference proteome</keyword>
<dbReference type="PANTHER" id="PTHR31636">
    <property type="entry name" value="OSJNBA0084A10.13 PROTEIN-RELATED"/>
    <property type="match status" value="1"/>
</dbReference>
<keyword evidence="2" id="KW-0804">Transcription</keyword>
<organism evidence="4">
    <name type="scientific">Selaginella moellendorffii</name>
    <name type="common">Spikemoss</name>
    <dbReference type="NCBI Taxonomy" id="88036"/>
    <lineage>
        <taxon>Eukaryota</taxon>
        <taxon>Viridiplantae</taxon>
        <taxon>Streptophyta</taxon>
        <taxon>Embryophyta</taxon>
        <taxon>Tracheophyta</taxon>
        <taxon>Lycopodiopsida</taxon>
        <taxon>Selaginellales</taxon>
        <taxon>Selaginellaceae</taxon>
        <taxon>Selaginella</taxon>
    </lineage>
</organism>
<dbReference type="Pfam" id="PF03514">
    <property type="entry name" value="GRAS"/>
    <property type="match status" value="1"/>
</dbReference>
<dbReference type="EMBL" id="GL377574">
    <property type="protein sequence ID" value="EFJ31276.1"/>
    <property type="molecule type" value="Genomic_DNA"/>
</dbReference>
<evidence type="ECO:0000256" key="2">
    <source>
        <dbReference type="ARBA" id="ARBA00023163"/>
    </source>
</evidence>
<evidence type="ECO:0000313" key="4">
    <source>
        <dbReference type="Proteomes" id="UP000001514"/>
    </source>
</evidence>
<dbReference type="GO" id="GO:0043565">
    <property type="term" value="F:sequence-specific DNA binding"/>
    <property type="evidence" value="ECO:0000318"/>
    <property type="project" value="GO_Central"/>
</dbReference>
<evidence type="ECO:0000313" key="3">
    <source>
        <dbReference type="EMBL" id="EFJ31276.1"/>
    </source>
</evidence>
<gene>
    <name evidence="3" type="ORF">SELMODRAFT_16003</name>
</gene>
<dbReference type="InterPro" id="IPR005202">
    <property type="entry name" value="TF_GRAS"/>
</dbReference>
<dbReference type="Gramene" id="EFJ31276">
    <property type="protein sequence ID" value="EFJ31276"/>
    <property type="gene ID" value="SELMODRAFT_16003"/>
</dbReference>
<dbReference type="PROSITE" id="PS50985">
    <property type="entry name" value="GRAS"/>
    <property type="match status" value="1"/>
</dbReference>
<dbReference type="eggNOG" id="ENOG502QSQ6">
    <property type="taxonomic scope" value="Eukaryota"/>
</dbReference>
<sequence length="220" mass="24948">FANDVILRACAGARRVHIVDYGIFCGHQWPSLIKALSVRPEGPPHLKITGIDLPMVPEATQAGQRLTEYARSHGVQLEFCSIQSNSWETVQPVTHSNEFLVVNSNGRLQNMKDEWVAINNPRKLLFERISKMSPKLVVMTVGNSSMSSPFFLPKFEAALEYYTAKMESMDAWLSDDLEQRSLMEKTFQKVIMNVVACDGLDQVERPEKYKTWDVRAKRAG</sequence>
<name>D8RA65_SELML</name>
<dbReference type="Proteomes" id="UP000001514">
    <property type="component" value="Unassembled WGS sequence"/>
</dbReference>
<evidence type="ECO:0000256" key="1">
    <source>
        <dbReference type="ARBA" id="ARBA00023015"/>
    </source>
</evidence>
<protein>
    <submittedName>
        <fullName evidence="3">Uncharacterized protein</fullName>
    </submittedName>
</protein>
<proteinExistence type="predicted"/>
<dbReference type="KEGG" id="smo:SELMODRAFT_16003"/>
<dbReference type="OMA" id="NHTIANT"/>
<dbReference type="AlphaFoldDB" id="D8RA65"/>
<feature type="non-terminal residue" evidence="3">
    <location>
        <position position="220"/>
    </location>
</feature>
<feature type="non-terminal residue" evidence="3">
    <location>
        <position position="1"/>
    </location>
</feature>
<dbReference type="InParanoid" id="D8RA65"/>
<dbReference type="GO" id="GO:0003700">
    <property type="term" value="F:DNA-binding transcription factor activity"/>
    <property type="evidence" value="ECO:0000318"/>
    <property type="project" value="GO_Central"/>
</dbReference>
<reference evidence="3 4" key="1">
    <citation type="journal article" date="2011" name="Science">
        <title>The Selaginella genome identifies genetic changes associated with the evolution of vascular plants.</title>
        <authorList>
            <person name="Banks J.A."/>
            <person name="Nishiyama T."/>
            <person name="Hasebe M."/>
            <person name="Bowman J.L."/>
            <person name="Gribskov M."/>
            <person name="dePamphilis C."/>
            <person name="Albert V.A."/>
            <person name="Aono N."/>
            <person name="Aoyama T."/>
            <person name="Ambrose B.A."/>
            <person name="Ashton N.W."/>
            <person name="Axtell M.J."/>
            <person name="Barker E."/>
            <person name="Barker M.S."/>
            <person name="Bennetzen J.L."/>
            <person name="Bonawitz N.D."/>
            <person name="Chapple C."/>
            <person name="Cheng C."/>
            <person name="Correa L.G."/>
            <person name="Dacre M."/>
            <person name="DeBarry J."/>
            <person name="Dreyer I."/>
            <person name="Elias M."/>
            <person name="Engstrom E.M."/>
            <person name="Estelle M."/>
            <person name="Feng L."/>
            <person name="Finet C."/>
            <person name="Floyd S.K."/>
            <person name="Frommer W.B."/>
            <person name="Fujita T."/>
            <person name="Gramzow L."/>
            <person name="Gutensohn M."/>
            <person name="Harholt J."/>
            <person name="Hattori M."/>
            <person name="Heyl A."/>
            <person name="Hirai T."/>
            <person name="Hiwatashi Y."/>
            <person name="Ishikawa M."/>
            <person name="Iwata M."/>
            <person name="Karol K.G."/>
            <person name="Koehler B."/>
            <person name="Kolukisaoglu U."/>
            <person name="Kubo M."/>
            <person name="Kurata T."/>
            <person name="Lalonde S."/>
            <person name="Li K."/>
            <person name="Li Y."/>
            <person name="Litt A."/>
            <person name="Lyons E."/>
            <person name="Manning G."/>
            <person name="Maruyama T."/>
            <person name="Michael T.P."/>
            <person name="Mikami K."/>
            <person name="Miyazaki S."/>
            <person name="Morinaga S."/>
            <person name="Murata T."/>
            <person name="Mueller-Roeber B."/>
            <person name="Nelson D.R."/>
            <person name="Obara M."/>
            <person name="Oguri Y."/>
            <person name="Olmstead R.G."/>
            <person name="Onodera N."/>
            <person name="Petersen B.L."/>
            <person name="Pils B."/>
            <person name="Prigge M."/>
            <person name="Rensing S.A."/>
            <person name="Riano-Pachon D.M."/>
            <person name="Roberts A.W."/>
            <person name="Sato Y."/>
            <person name="Scheller H.V."/>
            <person name="Schulz B."/>
            <person name="Schulz C."/>
            <person name="Shakirov E.V."/>
            <person name="Shibagaki N."/>
            <person name="Shinohara N."/>
            <person name="Shippen D.E."/>
            <person name="Soerensen I."/>
            <person name="Sotooka R."/>
            <person name="Sugimoto N."/>
            <person name="Sugita M."/>
            <person name="Sumikawa N."/>
            <person name="Tanurdzic M."/>
            <person name="Theissen G."/>
            <person name="Ulvskov P."/>
            <person name="Wakazuki S."/>
            <person name="Weng J.K."/>
            <person name="Willats W.W."/>
            <person name="Wipf D."/>
            <person name="Wolf P.G."/>
            <person name="Yang L."/>
            <person name="Zimmer A.D."/>
            <person name="Zhu Q."/>
            <person name="Mitros T."/>
            <person name="Hellsten U."/>
            <person name="Loque D."/>
            <person name="Otillar R."/>
            <person name="Salamov A."/>
            <person name="Schmutz J."/>
            <person name="Shapiro H."/>
            <person name="Lindquist E."/>
            <person name="Lucas S."/>
            <person name="Rokhsar D."/>
            <person name="Grigoriev I.V."/>
        </authorList>
    </citation>
    <scope>NUCLEOTIDE SEQUENCE [LARGE SCALE GENOMIC DNA]</scope>
</reference>